<evidence type="ECO:0000259" key="3">
    <source>
        <dbReference type="PROSITE" id="PS50878"/>
    </source>
</evidence>
<dbReference type="PANTHER" id="PTHR33064">
    <property type="entry name" value="POL PROTEIN"/>
    <property type="match status" value="1"/>
</dbReference>
<dbReference type="Pfam" id="PF00078">
    <property type="entry name" value="RVT_1"/>
    <property type="match status" value="1"/>
</dbReference>
<dbReference type="PROSITE" id="PS50878">
    <property type="entry name" value="RT_POL"/>
    <property type="match status" value="1"/>
</dbReference>
<dbReference type="EMBL" id="BMAO01023618">
    <property type="protein sequence ID" value="GFQ89920.1"/>
    <property type="molecule type" value="Genomic_DNA"/>
</dbReference>
<dbReference type="OrthoDB" id="6426130at2759"/>
<dbReference type="Gene3D" id="3.10.10.10">
    <property type="entry name" value="HIV Type 1 Reverse Transcriptase, subunit A, domain 1"/>
    <property type="match status" value="1"/>
</dbReference>
<evidence type="ECO:0000313" key="5">
    <source>
        <dbReference type="Proteomes" id="UP000887116"/>
    </source>
</evidence>
<feature type="region of interest" description="Disordered" evidence="2">
    <location>
        <begin position="383"/>
        <end position="421"/>
    </location>
</feature>
<evidence type="ECO:0000313" key="4">
    <source>
        <dbReference type="EMBL" id="GFQ89920.1"/>
    </source>
</evidence>
<dbReference type="InterPro" id="IPR041577">
    <property type="entry name" value="RT_RNaseH_2"/>
</dbReference>
<dbReference type="Gene3D" id="3.30.70.270">
    <property type="match status" value="2"/>
</dbReference>
<feature type="compositionally biased region" description="Basic residues" evidence="2">
    <location>
        <begin position="409"/>
        <end position="421"/>
    </location>
</feature>
<feature type="compositionally biased region" description="Polar residues" evidence="2">
    <location>
        <begin position="383"/>
        <end position="392"/>
    </location>
</feature>
<dbReference type="InterPro" id="IPR055469">
    <property type="entry name" value="DUF7041"/>
</dbReference>
<dbReference type="SUPFAM" id="SSF56672">
    <property type="entry name" value="DNA/RNA polymerases"/>
    <property type="match status" value="1"/>
</dbReference>
<dbReference type="CDD" id="cd01647">
    <property type="entry name" value="RT_LTR"/>
    <property type="match status" value="1"/>
</dbReference>
<evidence type="ECO:0000256" key="2">
    <source>
        <dbReference type="SAM" id="MobiDB-lite"/>
    </source>
</evidence>
<dbReference type="InterPro" id="IPR051320">
    <property type="entry name" value="Viral_Replic_Matur_Polypro"/>
</dbReference>
<dbReference type="Pfam" id="PF17919">
    <property type="entry name" value="RT_RNaseH_2"/>
    <property type="match status" value="1"/>
</dbReference>
<sequence>MTDTKPASELEAGAITIKIPPFWTDKPEIWFFQVEAQFNFSRITSEETKFNYLVSQLEPRFLENVRDIIKDPENTAKYYTAKEILLLTFQESENVRIKWLLTGLELGDMLPSQLLRKMCSLGHPDISEKVLRTVWLEKMPESIRNIVIVSDEEEDKPKTAITTPFVLYEFNVMSFGLRNAPSTFQRFITEVLRGLDFVFPYLDDVLIASSSEEEHVKHIKLVFDRFQQYGLRINLVKSVMGADQVEYLGYLITSEGSRSLPEKVEVITNYKLPDTTHELRTFLGIVNFYRRYLKDAAKTQLPLHDLLKGAKKKDKRKVPWTENTVKNFEQCKSELVKAALLSFPKSGVPLSLSCDASDFAIGSVLQQLKPAYLLALDNKNEQNNVGQKNDTSNSKELHSLPDEEPTTRCGRKIKKPVRFRE</sequence>
<dbReference type="GO" id="GO:0003964">
    <property type="term" value="F:RNA-directed DNA polymerase activity"/>
    <property type="evidence" value="ECO:0007669"/>
    <property type="project" value="UniProtKB-EC"/>
</dbReference>
<keyword evidence="5" id="KW-1185">Reference proteome</keyword>
<dbReference type="InterPro" id="IPR000477">
    <property type="entry name" value="RT_dom"/>
</dbReference>
<dbReference type="InterPro" id="IPR043502">
    <property type="entry name" value="DNA/RNA_pol_sf"/>
</dbReference>
<dbReference type="InterPro" id="IPR043128">
    <property type="entry name" value="Rev_trsase/Diguanyl_cyclase"/>
</dbReference>
<feature type="domain" description="Reverse transcriptase" evidence="3">
    <location>
        <begin position="1"/>
        <end position="252"/>
    </location>
</feature>
<dbReference type="Pfam" id="PF23055">
    <property type="entry name" value="DUF7041"/>
    <property type="match status" value="1"/>
</dbReference>
<evidence type="ECO:0000256" key="1">
    <source>
        <dbReference type="ARBA" id="ARBA00012493"/>
    </source>
</evidence>
<gene>
    <name evidence="4" type="primary">pol</name>
    <name evidence="4" type="ORF">TNCT_185681</name>
</gene>
<accession>A0A8X6FUS1</accession>
<reference evidence="4" key="1">
    <citation type="submission" date="2020-07" db="EMBL/GenBank/DDBJ databases">
        <title>Multicomponent nature underlies the extraordinary mechanical properties of spider dragline silk.</title>
        <authorList>
            <person name="Kono N."/>
            <person name="Nakamura H."/>
            <person name="Mori M."/>
            <person name="Yoshida Y."/>
            <person name="Ohtoshi R."/>
            <person name="Malay A.D."/>
            <person name="Moran D.A.P."/>
            <person name="Tomita M."/>
            <person name="Numata K."/>
            <person name="Arakawa K."/>
        </authorList>
    </citation>
    <scope>NUCLEOTIDE SEQUENCE</scope>
</reference>
<proteinExistence type="predicted"/>
<dbReference type="FunFam" id="3.30.70.270:FF:000003">
    <property type="entry name" value="Transposon Ty3-G Gag-Pol polyprotein"/>
    <property type="match status" value="1"/>
</dbReference>
<protein>
    <recommendedName>
        <fullName evidence="1">RNA-directed DNA polymerase</fullName>
        <ecNumber evidence="1">2.7.7.49</ecNumber>
    </recommendedName>
</protein>
<dbReference type="AlphaFoldDB" id="A0A8X6FUS1"/>
<dbReference type="PANTHER" id="PTHR33064:SF37">
    <property type="entry name" value="RIBONUCLEASE H"/>
    <property type="match status" value="1"/>
</dbReference>
<dbReference type="Proteomes" id="UP000887116">
    <property type="component" value="Unassembled WGS sequence"/>
</dbReference>
<name>A0A8X6FUS1_TRICU</name>
<dbReference type="FunFam" id="3.30.70.270:FF:000020">
    <property type="entry name" value="Transposon Tf2-6 polyprotein-like Protein"/>
    <property type="match status" value="1"/>
</dbReference>
<comment type="caution">
    <text evidence="4">The sequence shown here is derived from an EMBL/GenBank/DDBJ whole genome shotgun (WGS) entry which is preliminary data.</text>
</comment>
<dbReference type="EC" id="2.7.7.49" evidence="1"/>
<organism evidence="4 5">
    <name type="scientific">Trichonephila clavata</name>
    <name type="common">Joro spider</name>
    <name type="synonym">Nephila clavata</name>
    <dbReference type="NCBI Taxonomy" id="2740835"/>
    <lineage>
        <taxon>Eukaryota</taxon>
        <taxon>Metazoa</taxon>
        <taxon>Ecdysozoa</taxon>
        <taxon>Arthropoda</taxon>
        <taxon>Chelicerata</taxon>
        <taxon>Arachnida</taxon>
        <taxon>Araneae</taxon>
        <taxon>Araneomorphae</taxon>
        <taxon>Entelegynae</taxon>
        <taxon>Araneoidea</taxon>
        <taxon>Nephilidae</taxon>
        <taxon>Trichonephila</taxon>
    </lineage>
</organism>